<evidence type="ECO:0000256" key="1">
    <source>
        <dbReference type="SAM" id="SignalP"/>
    </source>
</evidence>
<proteinExistence type="predicted"/>
<dbReference type="EMBL" id="JAACXV010000088">
    <property type="protein sequence ID" value="KAF7283771.1"/>
    <property type="molecule type" value="Genomic_DNA"/>
</dbReference>
<protein>
    <submittedName>
        <fullName evidence="2">Uncharacterized protein</fullName>
    </submittedName>
</protein>
<feature type="chain" id="PRO_5032395389" evidence="1">
    <location>
        <begin position="22"/>
        <end position="135"/>
    </location>
</feature>
<reference evidence="2" key="1">
    <citation type="submission" date="2020-08" db="EMBL/GenBank/DDBJ databases">
        <title>Genome sequencing and assembly of the red palm weevil Rhynchophorus ferrugineus.</title>
        <authorList>
            <person name="Dias G.B."/>
            <person name="Bergman C.M."/>
            <person name="Manee M."/>
        </authorList>
    </citation>
    <scope>NUCLEOTIDE SEQUENCE</scope>
    <source>
        <strain evidence="2">AA-2017</strain>
        <tissue evidence="2">Whole larva</tissue>
    </source>
</reference>
<sequence length="135" mass="15279">MSVKLVVLMSIFILQLQIIDAKKKKKDPGVIENVSSFMSDMVGHMEDAWDAVVDLLPTPPPPANGEAEKTPGWSVTNALQYANKNFKQFYDRVFVYLNLNPQTKARSSEVDDRKLDVILEELIRFLTQAFSETDS</sequence>
<evidence type="ECO:0000313" key="3">
    <source>
        <dbReference type="Proteomes" id="UP000625711"/>
    </source>
</evidence>
<gene>
    <name evidence="2" type="ORF">GWI33_023018</name>
</gene>
<comment type="caution">
    <text evidence="2">The sequence shown here is derived from an EMBL/GenBank/DDBJ whole genome shotgun (WGS) entry which is preliminary data.</text>
</comment>
<keyword evidence="3" id="KW-1185">Reference proteome</keyword>
<feature type="signal peptide" evidence="1">
    <location>
        <begin position="1"/>
        <end position="21"/>
    </location>
</feature>
<name>A0A834MIN8_RHYFE</name>
<organism evidence="2 3">
    <name type="scientific">Rhynchophorus ferrugineus</name>
    <name type="common">Red palm weevil</name>
    <name type="synonym">Curculio ferrugineus</name>
    <dbReference type="NCBI Taxonomy" id="354439"/>
    <lineage>
        <taxon>Eukaryota</taxon>
        <taxon>Metazoa</taxon>
        <taxon>Ecdysozoa</taxon>
        <taxon>Arthropoda</taxon>
        <taxon>Hexapoda</taxon>
        <taxon>Insecta</taxon>
        <taxon>Pterygota</taxon>
        <taxon>Neoptera</taxon>
        <taxon>Endopterygota</taxon>
        <taxon>Coleoptera</taxon>
        <taxon>Polyphaga</taxon>
        <taxon>Cucujiformia</taxon>
        <taxon>Curculionidae</taxon>
        <taxon>Dryophthorinae</taxon>
        <taxon>Rhynchophorus</taxon>
    </lineage>
</organism>
<keyword evidence="1" id="KW-0732">Signal</keyword>
<evidence type="ECO:0000313" key="2">
    <source>
        <dbReference type="EMBL" id="KAF7283771.1"/>
    </source>
</evidence>
<dbReference type="AlphaFoldDB" id="A0A834MIN8"/>
<dbReference type="Proteomes" id="UP000625711">
    <property type="component" value="Unassembled WGS sequence"/>
</dbReference>
<accession>A0A834MIN8</accession>